<dbReference type="EMBL" id="CAJOAY010003775">
    <property type="protein sequence ID" value="CAF4039387.1"/>
    <property type="molecule type" value="Genomic_DNA"/>
</dbReference>
<accession>A0A815PDX4</accession>
<protein>
    <submittedName>
        <fullName evidence="1">Uncharacterized protein</fullName>
    </submittedName>
</protein>
<dbReference type="OrthoDB" id="9979252at2759"/>
<evidence type="ECO:0000313" key="1">
    <source>
        <dbReference type="EMBL" id="CAF1447590.1"/>
    </source>
</evidence>
<proteinExistence type="predicted"/>
<name>A0A815PDX4_9BILA</name>
<dbReference type="EMBL" id="CAJNON010001278">
    <property type="protein sequence ID" value="CAF1447590.1"/>
    <property type="molecule type" value="Genomic_DNA"/>
</dbReference>
<organism evidence="1 3">
    <name type="scientific">Adineta steineri</name>
    <dbReference type="NCBI Taxonomy" id="433720"/>
    <lineage>
        <taxon>Eukaryota</taxon>
        <taxon>Metazoa</taxon>
        <taxon>Spiralia</taxon>
        <taxon>Gnathifera</taxon>
        <taxon>Rotifera</taxon>
        <taxon>Eurotatoria</taxon>
        <taxon>Bdelloidea</taxon>
        <taxon>Adinetida</taxon>
        <taxon>Adinetidae</taxon>
        <taxon>Adineta</taxon>
    </lineage>
</organism>
<dbReference type="Proteomes" id="UP000663891">
    <property type="component" value="Unassembled WGS sequence"/>
</dbReference>
<gene>
    <name evidence="2" type="ORF">OKA104_LOCUS32074</name>
    <name evidence="1" type="ORF">VCS650_LOCUS39275</name>
</gene>
<evidence type="ECO:0000313" key="3">
    <source>
        <dbReference type="Proteomes" id="UP000663891"/>
    </source>
</evidence>
<sequence>MIKAEIRHHENFRKQIAVFDVPVEENSSVTPSFSNKIIDTLETQIGRGYEILGHKLSNMGTQLEQNKDTLTEKATYFYKNSVANRTGTAYENFQYGYGKIGDGLSSILNWLGDNVIKMGHFTSTMIRTSFHTIGDIIGDTVDNTEYLVGTGLIKSGGKVHIDAIDLQRTSHNDSENFRYKIQQSAPKFKQSLNQLIDKLAQRIHTIGTDTEIAGEVIEHHHFLDTIKKAYYNLK</sequence>
<reference evidence="1" key="1">
    <citation type="submission" date="2021-02" db="EMBL/GenBank/DDBJ databases">
        <authorList>
            <person name="Nowell W R."/>
        </authorList>
    </citation>
    <scope>NUCLEOTIDE SEQUENCE</scope>
</reference>
<dbReference type="AlphaFoldDB" id="A0A815PDX4"/>
<dbReference type="Proteomes" id="UP000663881">
    <property type="component" value="Unassembled WGS sequence"/>
</dbReference>
<comment type="caution">
    <text evidence="1">The sequence shown here is derived from an EMBL/GenBank/DDBJ whole genome shotgun (WGS) entry which is preliminary data.</text>
</comment>
<evidence type="ECO:0000313" key="2">
    <source>
        <dbReference type="EMBL" id="CAF4039387.1"/>
    </source>
</evidence>